<comment type="subcellular location">
    <subcellularLocation>
        <location evidence="1">Cell membrane</location>
        <topology evidence="1">Multi-pass membrane protein</topology>
    </subcellularLocation>
</comment>
<evidence type="ECO:0000256" key="5">
    <source>
        <dbReference type="ARBA" id="ARBA00022989"/>
    </source>
</evidence>
<dbReference type="GO" id="GO:0005524">
    <property type="term" value="F:ATP binding"/>
    <property type="evidence" value="ECO:0007669"/>
    <property type="project" value="UniProtKB-KW"/>
</dbReference>
<sequence>MMFNRWHSFKKTHEAGFRLLNVVKQIDRDLIPLSLIDAILSTAMPFVTLVFSARIIDKLLERAFTEAGWFVVWMLLTLLVIGGISLFIQYRTKLSQKVLQTGLEILIRKKGMELEYDIISDSEAIRALRNAEEAAKYNGGLGHLVHTYNELLKQVLSATTAIVFAVIFCLTQPQTGGTILKGLANPFVAAVALLAAWIFGLQLSKNQSVKIKALDDQIAEKHYIVENQIGYWISDVLYDTESGKTIRVNGMEKMIDINIDNFMNQVLPLYKSMGISSGKRILSEGIESGLFSIVSYFFVLVKVVTDAVTIGAFTQYAGAFLQFHQASSKMVWSESEVNRITKNLVPLADYLDRTNKRYTGTLPIEKRTDNVYEIEFHDVSFRYPGSTTDTLHHINAKITLKNKLAVVGRNGAGKTTFIKLLCRLYDPTEGVITLNGIDIRKYKYDEYLSLFSVVFQDFYLFSASIAENIAISKNFDGDKVTKCLKKAGAFSFVSGLEKGYDTDIENGTNEAIDLSGGQGQKISLARALYKEAPFVILDEPTAALDPISEAEIYKRFDEMVEDKTSVYISHRMSSCRFCHDILVFENGAITERGAHDILLKHKGVYAALWNAQAQYYA</sequence>
<dbReference type="PROSITE" id="PS50893">
    <property type="entry name" value="ABC_TRANSPORTER_2"/>
    <property type="match status" value="1"/>
</dbReference>
<dbReference type="Gene3D" id="3.40.50.300">
    <property type="entry name" value="P-loop containing nucleotide triphosphate hydrolases"/>
    <property type="match status" value="1"/>
</dbReference>
<dbReference type="Pfam" id="PF00005">
    <property type="entry name" value="ABC_tran"/>
    <property type="match status" value="1"/>
</dbReference>
<dbReference type="InterPro" id="IPR003593">
    <property type="entry name" value="AAA+_ATPase"/>
</dbReference>
<dbReference type="SUPFAM" id="SSF90123">
    <property type="entry name" value="ABC transporter transmembrane region"/>
    <property type="match status" value="1"/>
</dbReference>
<reference evidence="9 10" key="1">
    <citation type="submission" date="2023-04" db="EMBL/GenBank/DDBJ databases">
        <title>Fusibacter bizertensis strain WBS, isolated from littoral bottom sediments of the Arctic seas - biochemical and genomic analysis.</title>
        <authorList>
            <person name="Brioukhanov A.L."/>
        </authorList>
    </citation>
    <scope>NUCLEOTIDE SEQUENCE [LARGE SCALE GENOMIC DNA]</scope>
    <source>
        <strain evidence="9 10">WBS</strain>
    </source>
</reference>
<evidence type="ECO:0000256" key="2">
    <source>
        <dbReference type="ARBA" id="ARBA00022692"/>
    </source>
</evidence>
<evidence type="ECO:0000256" key="1">
    <source>
        <dbReference type="ARBA" id="ARBA00004651"/>
    </source>
</evidence>
<evidence type="ECO:0000256" key="6">
    <source>
        <dbReference type="ARBA" id="ARBA00023136"/>
    </source>
</evidence>
<dbReference type="SUPFAM" id="SSF52540">
    <property type="entry name" value="P-loop containing nucleoside triphosphate hydrolases"/>
    <property type="match status" value="1"/>
</dbReference>
<protein>
    <submittedName>
        <fullName evidence="9">ABC transporter ATP-binding protein</fullName>
    </submittedName>
</protein>
<keyword evidence="4 9" id="KW-0067">ATP-binding</keyword>
<keyword evidence="10" id="KW-1185">Reference proteome</keyword>
<feature type="transmembrane region" description="Helical" evidence="7">
    <location>
        <begin position="30"/>
        <end position="56"/>
    </location>
</feature>
<feature type="transmembrane region" description="Helical" evidence="7">
    <location>
        <begin position="68"/>
        <end position="90"/>
    </location>
</feature>
<dbReference type="SMART" id="SM00382">
    <property type="entry name" value="AAA"/>
    <property type="match status" value="1"/>
</dbReference>
<evidence type="ECO:0000256" key="4">
    <source>
        <dbReference type="ARBA" id="ARBA00022840"/>
    </source>
</evidence>
<dbReference type="RefSeq" id="WP_281095769.1">
    <property type="nucleotide sequence ID" value="NZ_JARYZI010000019.1"/>
</dbReference>
<dbReference type="InterPro" id="IPR036640">
    <property type="entry name" value="ABC1_TM_sf"/>
</dbReference>
<dbReference type="InterPro" id="IPR027417">
    <property type="entry name" value="P-loop_NTPase"/>
</dbReference>
<dbReference type="InterPro" id="IPR003439">
    <property type="entry name" value="ABC_transporter-like_ATP-bd"/>
</dbReference>
<dbReference type="EMBL" id="JARYZI010000019">
    <property type="protein sequence ID" value="MDH8679875.1"/>
    <property type="molecule type" value="Genomic_DNA"/>
</dbReference>
<evidence type="ECO:0000256" key="3">
    <source>
        <dbReference type="ARBA" id="ARBA00022741"/>
    </source>
</evidence>
<evidence type="ECO:0000313" key="10">
    <source>
        <dbReference type="Proteomes" id="UP001158045"/>
    </source>
</evidence>
<dbReference type="InterPro" id="IPR039421">
    <property type="entry name" value="Type_1_exporter"/>
</dbReference>
<evidence type="ECO:0000256" key="7">
    <source>
        <dbReference type="SAM" id="Phobius"/>
    </source>
</evidence>
<keyword evidence="3" id="KW-0547">Nucleotide-binding</keyword>
<proteinExistence type="predicted"/>
<organism evidence="9 10">
    <name type="scientific">Fusibacter bizertensis</name>
    <dbReference type="NCBI Taxonomy" id="1488331"/>
    <lineage>
        <taxon>Bacteria</taxon>
        <taxon>Bacillati</taxon>
        <taxon>Bacillota</taxon>
        <taxon>Clostridia</taxon>
        <taxon>Eubacteriales</taxon>
        <taxon>Eubacteriales Family XII. Incertae Sedis</taxon>
        <taxon>Fusibacter</taxon>
    </lineage>
</organism>
<evidence type="ECO:0000313" key="9">
    <source>
        <dbReference type="EMBL" id="MDH8679875.1"/>
    </source>
</evidence>
<evidence type="ECO:0000259" key="8">
    <source>
        <dbReference type="PROSITE" id="PS50893"/>
    </source>
</evidence>
<feature type="transmembrane region" description="Helical" evidence="7">
    <location>
        <begin position="183"/>
        <end position="203"/>
    </location>
</feature>
<feature type="transmembrane region" description="Helical" evidence="7">
    <location>
        <begin position="151"/>
        <end position="171"/>
    </location>
</feature>
<gene>
    <name evidence="9" type="ORF">QE109_17140</name>
</gene>
<dbReference type="PANTHER" id="PTHR43394:SF1">
    <property type="entry name" value="ATP-BINDING CASSETTE SUB-FAMILY B MEMBER 10, MITOCHONDRIAL"/>
    <property type="match status" value="1"/>
</dbReference>
<keyword evidence="5 7" id="KW-1133">Transmembrane helix</keyword>
<keyword evidence="6 7" id="KW-0472">Membrane</keyword>
<name>A0ABT6NHH0_9FIRM</name>
<comment type="caution">
    <text evidence="9">The sequence shown here is derived from an EMBL/GenBank/DDBJ whole genome shotgun (WGS) entry which is preliminary data.</text>
</comment>
<accession>A0ABT6NHH0</accession>
<dbReference type="Proteomes" id="UP001158045">
    <property type="component" value="Unassembled WGS sequence"/>
</dbReference>
<feature type="domain" description="ABC transporter" evidence="8">
    <location>
        <begin position="374"/>
        <end position="611"/>
    </location>
</feature>
<keyword evidence="2 7" id="KW-0812">Transmembrane</keyword>
<dbReference type="PANTHER" id="PTHR43394">
    <property type="entry name" value="ATP-DEPENDENT PERMEASE MDL1, MITOCHONDRIAL"/>
    <property type="match status" value="1"/>
</dbReference>
<dbReference type="Gene3D" id="1.20.1560.10">
    <property type="entry name" value="ABC transporter type 1, transmembrane domain"/>
    <property type="match status" value="1"/>
</dbReference>